<name>A0ABS4EUQ6_9HYPH</name>
<organism evidence="1 2">
    <name type="scientific">Rhizobium herbae</name>
    <dbReference type="NCBI Taxonomy" id="508661"/>
    <lineage>
        <taxon>Bacteria</taxon>
        <taxon>Pseudomonadati</taxon>
        <taxon>Pseudomonadota</taxon>
        <taxon>Alphaproteobacteria</taxon>
        <taxon>Hyphomicrobiales</taxon>
        <taxon>Rhizobiaceae</taxon>
        <taxon>Rhizobium/Agrobacterium group</taxon>
        <taxon>Rhizobium</taxon>
    </lineage>
</organism>
<proteinExistence type="predicted"/>
<dbReference type="Proteomes" id="UP000823786">
    <property type="component" value="Unassembled WGS sequence"/>
</dbReference>
<keyword evidence="2" id="KW-1185">Reference proteome</keyword>
<evidence type="ECO:0000313" key="1">
    <source>
        <dbReference type="EMBL" id="MBP1861665.1"/>
    </source>
</evidence>
<reference evidence="1 2" key="1">
    <citation type="submission" date="2021-03" db="EMBL/GenBank/DDBJ databases">
        <title>Genomic Encyclopedia of Type Strains, Phase IV (KMG-IV): sequencing the most valuable type-strain genomes for metagenomic binning, comparative biology and taxonomic classification.</title>
        <authorList>
            <person name="Goeker M."/>
        </authorList>
    </citation>
    <scope>NUCLEOTIDE SEQUENCE [LARGE SCALE GENOMIC DNA]</scope>
    <source>
        <strain evidence="1 2">DSM 26427</strain>
    </source>
</reference>
<comment type="caution">
    <text evidence="1">The sequence shown here is derived from an EMBL/GenBank/DDBJ whole genome shotgun (WGS) entry which is preliminary data.</text>
</comment>
<dbReference type="EMBL" id="JAGGJV010000011">
    <property type="protein sequence ID" value="MBP1861665.1"/>
    <property type="molecule type" value="Genomic_DNA"/>
</dbReference>
<dbReference type="RefSeq" id="WP_209856247.1">
    <property type="nucleotide sequence ID" value="NZ_JAGGJV010000011.1"/>
</dbReference>
<protein>
    <submittedName>
        <fullName evidence="1">Uncharacterized protein</fullName>
    </submittedName>
</protein>
<accession>A0ABS4EUQ6</accession>
<dbReference type="Pfam" id="PF22000">
    <property type="entry name" value="DUF6929"/>
    <property type="match status" value="1"/>
</dbReference>
<sequence>MISLTKKRELNISATIPSAQPSHISAASGLVCIGPIAYVVADDELHLGVFSTSVPEPGRLIRLFEGALPDIKDERKRQKPDLEALVLVPAFQGFPHGALLAFGSGSRPNRCRGALLSLDRLGAVCGSSHELDMSPILGPLYDAFAELNIEGAVVVGGELRLFQRGNKRHPDNAIIRYPLSPVLDALQSAHADPIDPSAINRLSLGLIEGVPFCFTDAASMPNGDMVFCGVAEDTEDAYRDGPCIGAAIGIIGNDGHLFSLQQLDRPYKVEGISARLDGDRLDLLLVTDADDPAMPAMLLSTSIAI</sequence>
<dbReference type="InterPro" id="IPR053851">
    <property type="entry name" value="DUF6929"/>
</dbReference>
<evidence type="ECO:0000313" key="2">
    <source>
        <dbReference type="Proteomes" id="UP000823786"/>
    </source>
</evidence>
<gene>
    <name evidence="1" type="ORF">J2Z75_005194</name>
</gene>